<protein>
    <submittedName>
        <fullName evidence="8">NAD(P)/FAD-dependent oxidoreductase</fullName>
    </submittedName>
</protein>
<evidence type="ECO:0000256" key="1">
    <source>
        <dbReference type="ARBA" id="ARBA00001974"/>
    </source>
</evidence>
<dbReference type="InterPro" id="IPR036188">
    <property type="entry name" value="FAD/NAD-bd_sf"/>
</dbReference>
<reference evidence="8 9" key="1">
    <citation type="submission" date="2018-06" db="EMBL/GenBank/DDBJ databases">
        <authorList>
            <person name="Pothier F. J."/>
        </authorList>
    </citation>
    <scope>NUCLEOTIDE SEQUENCE [LARGE SCALE GENOMIC DNA]</scope>
    <source>
        <strain evidence="8 9">CPBF 424</strain>
    </source>
</reference>
<dbReference type="GO" id="GO:0019646">
    <property type="term" value="P:aerobic electron transport chain"/>
    <property type="evidence" value="ECO:0007669"/>
    <property type="project" value="TreeGrafter"/>
</dbReference>
<name>A0AA46H954_9XANT</name>
<dbReference type="EMBL" id="UIHB01000001">
    <property type="protein sequence ID" value="SUZ26741.1"/>
    <property type="molecule type" value="Genomic_DNA"/>
</dbReference>
<dbReference type="Proteomes" id="UP000254168">
    <property type="component" value="Unassembled WGS sequence"/>
</dbReference>
<dbReference type="PANTHER" id="PTHR42913:SF3">
    <property type="entry name" value="64 KDA MITOCHONDRIAL NADH DEHYDROGENASE (EUROFUNG)"/>
    <property type="match status" value="1"/>
</dbReference>
<dbReference type="SUPFAM" id="SSF51905">
    <property type="entry name" value="FAD/NAD(P)-binding domain"/>
    <property type="match status" value="1"/>
</dbReference>
<comment type="caution">
    <text evidence="8">The sequence shown here is derived from an EMBL/GenBank/DDBJ whole genome shotgun (WGS) entry which is preliminary data.</text>
</comment>
<evidence type="ECO:0000313" key="9">
    <source>
        <dbReference type="Proteomes" id="UP000254168"/>
    </source>
</evidence>
<evidence type="ECO:0000256" key="2">
    <source>
        <dbReference type="ARBA" id="ARBA00005272"/>
    </source>
</evidence>
<organism evidence="8 9">
    <name type="scientific">Xanthomonas euroxanthea</name>
    <dbReference type="NCBI Taxonomy" id="2259622"/>
    <lineage>
        <taxon>Bacteria</taxon>
        <taxon>Pseudomonadati</taxon>
        <taxon>Pseudomonadota</taxon>
        <taxon>Gammaproteobacteria</taxon>
        <taxon>Lysobacterales</taxon>
        <taxon>Lysobacteraceae</taxon>
        <taxon>Xanthomonas</taxon>
    </lineage>
</organism>
<dbReference type="Gene3D" id="3.50.50.100">
    <property type="match status" value="1"/>
</dbReference>
<evidence type="ECO:0000256" key="6">
    <source>
        <dbReference type="SAM" id="MobiDB-lite"/>
    </source>
</evidence>
<proteinExistence type="inferred from homology"/>
<comment type="similarity">
    <text evidence="2">Belongs to the NADH dehydrogenase family.</text>
</comment>
<dbReference type="InterPro" id="IPR051169">
    <property type="entry name" value="NADH-Q_oxidoreductase"/>
</dbReference>
<evidence type="ECO:0000313" key="8">
    <source>
        <dbReference type="EMBL" id="SUZ26741.1"/>
    </source>
</evidence>
<keyword evidence="3" id="KW-0285">Flavoprotein</keyword>
<dbReference type="Pfam" id="PF07992">
    <property type="entry name" value="Pyr_redox_2"/>
    <property type="match status" value="1"/>
</dbReference>
<evidence type="ECO:0000259" key="7">
    <source>
        <dbReference type="Pfam" id="PF07992"/>
    </source>
</evidence>
<accession>A0AA46H954</accession>
<dbReference type="GO" id="GO:0003955">
    <property type="term" value="F:NAD(P)H dehydrogenase (quinone) activity"/>
    <property type="evidence" value="ECO:0007669"/>
    <property type="project" value="TreeGrafter"/>
</dbReference>
<dbReference type="RefSeq" id="WP_232087911.1">
    <property type="nucleotide sequence ID" value="NZ_HG999363.1"/>
</dbReference>
<evidence type="ECO:0000256" key="3">
    <source>
        <dbReference type="ARBA" id="ARBA00022630"/>
    </source>
</evidence>
<feature type="domain" description="FAD/NAD(P)-binding" evidence="7">
    <location>
        <begin position="37"/>
        <end position="366"/>
    </location>
</feature>
<comment type="cofactor">
    <cofactor evidence="1">
        <name>FAD</name>
        <dbReference type="ChEBI" id="CHEBI:57692"/>
    </cofactor>
</comment>
<feature type="compositionally biased region" description="Low complexity" evidence="6">
    <location>
        <begin position="16"/>
        <end position="27"/>
    </location>
</feature>
<dbReference type="PRINTS" id="PR00469">
    <property type="entry name" value="PNDRDTASEII"/>
</dbReference>
<keyword evidence="5" id="KW-0560">Oxidoreductase</keyword>
<evidence type="ECO:0000256" key="5">
    <source>
        <dbReference type="ARBA" id="ARBA00023002"/>
    </source>
</evidence>
<feature type="region of interest" description="Disordered" evidence="6">
    <location>
        <begin position="1"/>
        <end position="32"/>
    </location>
</feature>
<keyword evidence="4" id="KW-0274">FAD</keyword>
<sequence length="463" mass="49479">MTQSNPLEQAPGPDNPAMKAPAPGAPGRSTPVQGRAHLVVVGGGVAGLEVATRLARKWQRKNNAPRITLVDHDSAHVWKPMLHTIAAGTRDISQQQTPYVAQAHNAGFVYQPGALRGLDRAARTISIAPVLASDGRELIPARTLAYDRLVLAVGSRANDFGTPGVAEHCFMIDSRPQAVHFNAEVRVRLFQALASRHDVTIAIVGGGATGVELAAELVQLVQTSVAYGADELESRVSVLLIQSGERLLPALPADVAAAVQQRLESLGVTVKLHATVTSVDAAGLMLDDGSHIPASPVVWAAGVMAPAFLKQLDGLETTRSNQLVVNAGLQTTRDPAIFALGDCSSLLMEGAERPLPPTAQVAHQQADHFVRHIDAIMTQGAALPAFRYRDMGSLVSLGDYDAYGSLGKAGLFKGVTIRGRIAQLGHVLLYREHQSRLHGFWKGSLMWFVDVLNSRLHPRIRLD</sequence>
<gene>
    <name evidence="8" type="ORF">CPBF424_05000</name>
</gene>
<dbReference type="InterPro" id="IPR023753">
    <property type="entry name" value="FAD/NAD-binding_dom"/>
</dbReference>
<dbReference type="AlphaFoldDB" id="A0AA46H954"/>
<keyword evidence="9" id="KW-1185">Reference proteome</keyword>
<dbReference type="PRINTS" id="PR00368">
    <property type="entry name" value="FADPNR"/>
</dbReference>
<evidence type="ECO:0000256" key="4">
    <source>
        <dbReference type="ARBA" id="ARBA00022827"/>
    </source>
</evidence>
<dbReference type="PANTHER" id="PTHR42913">
    <property type="entry name" value="APOPTOSIS-INDUCING FACTOR 1"/>
    <property type="match status" value="1"/>
</dbReference>